<gene>
    <name evidence="3" type="ORF">PSHT_11245</name>
</gene>
<feature type="compositionally biased region" description="Polar residues" evidence="1">
    <location>
        <begin position="500"/>
        <end position="514"/>
    </location>
</feature>
<dbReference type="EMBL" id="PKSM01000185">
    <property type="protein sequence ID" value="POW04327.1"/>
    <property type="molecule type" value="Genomic_DNA"/>
</dbReference>
<evidence type="ECO:0000256" key="2">
    <source>
        <dbReference type="SAM" id="SignalP"/>
    </source>
</evidence>
<reference evidence="4" key="3">
    <citation type="journal article" date="2018" name="Mol. Plant Microbe Interact.">
        <title>Genome sequence resources for the wheat stripe rust pathogen (Puccinia striiformis f. sp. tritici) and the barley stripe rust pathogen (Puccinia striiformis f. sp. hordei).</title>
        <authorList>
            <person name="Xia C."/>
            <person name="Wang M."/>
            <person name="Yin C."/>
            <person name="Cornejo O.E."/>
            <person name="Hulbert S.H."/>
            <person name="Chen X."/>
        </authorList>
    </citation>
    <scope>NUCLEOTIDE SEQUENCE [LARGE SCALE GENOMIC DNA]</scope>
    <source>
        <strain evidence="4">93TX-2</strain>
    </source>
</reference>
<dbReference type="VEuPathDB" id="FungiDB:PSHT_11245"/>
<feature type="region of interest" description="Disordered" evidence="1">
    <location>
        <begin position="336"/>
        <end position="559"/>
    </location>
</feature>
<comment type="caution">
    <text evidence="3">The sequence shown here is derived from an EMBL/GenBank/DDBJ whole genome shotgun (WGS) entry which is preliminary data.</text>
</comment>
<protein>
    <submittedName>
        <fullName evidence="3">Uncharacterized protein</fullName>
    </submittedName>
</protein>
<feature type="signal peptide" evidence="2">
    <location>
        <begin position="1"/>
        <end position="20"/>
    </location>
</feature>
<proteinExistence type="predicted"/>
<feature type="compositionally biased region" description="Polar residues" evidence="1">
    <location>
        <begin position="111"/>
        <end position="131"/>
    </location>
</feature>
<keyword evidence="2" id="KW-0732">Signal</keyword>
<dbReference type="Proteomes" id="UP000238274">
    <property type="component" value="Unassembled WGS sequence"/>
</dbReference>
<feature type="region of interest" description="Disordered" evidence="1">
    <location>
        <begin position="111"/>
        <end position="174"/>
    </location>
</feature>
<feature type="compositionally biased region" description="Low complexity" evidence="1">
    <location>
        <begin position="394"/>
        <end position="405"/>
    </location>
</feature>
<reference evidence="4" key="2">
    <citation type="journal article" date="2018" name="BMC Genomics">
        <title>Genomic insights into host adaptation between the wheat stripe rust pathogen (Puccinia striiformis f. sp. tritici) and the barley stripe rust pathogen (Puccinia striiformis f. sp. hordei).</title>
        <authorList>
            <person name="Xia C."/>
            <person name="Wang M."/>
            <person name="Yin C."/>
            <person name="Cornejo O.E."/>
            <person name="Hulbert S.H."/>
            <person name="Chen X."/>
        </authorList>
    </citation>
    <scope>NUCLEOTIDE SEQUENCE [LARGE SCALE GENOMIC DNA]</scope>
    <source>
        <strain evidence="4">93TX-2</strain>
    </source>
</reference>
<feature type="region of interest" description="Disordered" evidence="1">
    <location>
        <begin position="220"/>
        <end position="250"/>
    </location>
</feature>
<evidence type="ECO:0000256" key="1">
    <source>
        <dbReference type="SAM" id="MobiDB-lite"/>
    </source>
</evidence>
<dbReference type="VEuPathDB" id="FungiDB:PSTT_08881"/>
<feature type="compositionally biased region" description="Polar residues" evidence="1">
    <location>
        <begin position="465"/>
        <end position="475"/>
    </location>
</feature>
<accession>A0A2S4V4A0</accession>
<name>A0A2S4V4A0_9BASI</name>
<feature type="compositionally biased region" description="Polar residues" evidence="1">
    <location>
        <begin position="448"/>
        <end position="458"/>
    </location>
</feature>
<organism evidence="3 4">
    <name type="scientific">Puccinia striiformis</name>
    <dbReference type="NCBI Taxonomy" id="27350"/>
    <lineage>
        <taxon>Eukaryota</taxon>
        <taxon>Fungi</taxon>
        <taxon>Dikarya</taxon>
        <taxon>Basidiomycota</taxon>
        <taxon>Pucciniomycotina</taxon>
        <taxon>Pucciniomycetes</taxon>
        <taxon>Pucciniales</taxon>
        <taxon>Pucciniaceae</taxon>
        <taxon>Puccinia</taxon>
    </lineage>
</organism>
<keyword evidence="4" id="KW-1185">Reference proteome</keyword>
<feature type="chain" id="PRO_5015416738" evidence="2">
    <location>
        <begin position="21"/>
        <end position="588"/>
    </location>
</feature>
<reference evidence="3 4" key="1">
    <citation type="submission" date="2017-12" db="EMBL/GenBank/DDBJ databases">
        <title>Gene loss provides genomic basis for host adaptation in cereal stripe rust fungi.</title>
        <authorList>
            <person name="Xia C."/>
        </authorList>
    </citation>
    <scope>NUCLEOTIDE SEQUENCE [LARGE SCALE GENOMIC DNA]</scope>
    <source>
        <strain evidence="3 4">93TX-2</strain>
    </source>
</reference>
<feature type="compositionally biased region" description="Low complexity" evidence="1">
    <location>
        <begin position="532"/>
        <end position="542"/>
    </location>
</feature>
<feature type="compositionally biased region" description="Low complexity" evidence="1">
    <location>
        <begin position="132"/>
        <end position="149"/>
    </location>
</feature>
<dbReference type="AlphaFoldDB" id="A0A2S4V4A0"/>
<evidence type="ECO:0000313" key="4">
    <source>
        <dbReference type="Proteomes" id="UP000238274"/>
    </source>
</evidence>
<evidence type="ECO:0000313" key="3">
    <source>
        <dbReference type="EMBL" id="POW04327.1"/>
    </source>
</evidence>
<sequence length="588" mass="62486">MFIRSLFVLLVCNIIQQTRALEYLKIVPHDQDKILIYHSATTPHHGSIIKSEITPGELHTALLEEEHGLRAIAFLDKSVEKKSKNPAPSLDDQMAQAIRRAVAKHLTRAQASELPSTAPNGVAEHSSSTSHDSPAAIRPSSAPDSSADEPPSPVPGTSSHEITPVDNDLPDPAPVEAQADEIKFSPTTLAMEYFGIVPDSEKIQLYRSDSVAHDEGPIKTSLGRLRTKPPVLHNGASARKTGQDKHNESEPEDLYWILQEDGSHGHQAIELLAETARININKVNPSSIVEDQTDLQSVEALAFVECAGAFQSVDAELAHAFKTAARKHLNRLQAQNLSAHDSPAAGLSSQDTGAPAHHDPSTSASGDQSGAASDSADGDRDEPNRGSWRSKMFSRVSSRRASSSATGNDSPAAGLSSQDTGTPASHEPSASAPVDQSEEASSSAPASQHQVQPNQGSWRSKLFTRVSSRRASSLATDKDSPAAGLSSQDAGTPAHHEPSASASVDQSGAASNPADQDRVQPNRGSWFARFFSKQSSQPSSSSATGNQGQGEDQRAGFEKSRWRAIYRTTNLLADALGQAPGVATPTIF</sequence>
<feature type="compositionally biased region" description="Low complexity" evidence="1">
    <location>
        <begin position="363"/>
        <end position="375"/>
    </location>
</feature>